<sequence length="38" mass="4629">MLIMCSKYDTSKSHIIRINKYEENACSFLYLVLRYMHL</sequence>
<proteinExistence type="predicted"/>
<organism evidence="1 2">
    <name type="scientific">Ridgeia piscesae</name>
    <name type="common">Tubeworm</name>
    <dbReference type="NCBI Taxonomy" id="27915"/>
    <lineage>
        <taxon>Eukaryota</taxon>
        <taxon>Metazoa</taxon>
        <taxon>Spiralia</taxon>
        <taxon>Lophotrochozoa</taxon>
        <taxon>Annelida</taxon>
        <taxon>Polychaeta</taxon>
        <taxon>Sedentaria</taxon>
        <taxon>Canalipalpata</taxon>
        <taxon>Sabellida</taxon>
        <taxon>Siboglinidae</taxon>
        <taxon>Ridgeia</taxon>
    </lineage>
</organism>
<dbReference type="Proteomes" id="UP001209878">
    <property type="component" value="Unassembled WGS sequence"/>
</dbReference>
<comment type="caution">
    <text evidence="1">The sequence shown here is derived from an EMBL/GenBank/DDBJ whole genome shotgun (WGS) entry which is preliminary data.</text>
</comment>
<gene>
    <name evidence="1" type="ORF">NP493_858g01022</name>
</gene>
<reference evidence="1" key="1">
    <citation type="journal article" date="2023" name="Mol. Biol. Evol.">
        <title>Third-Generation Sequencing Reveals the Adaptive Role of the Epigenome in Three Deep-Sea Polychaetes.</title>
        <authorList>
            <person name="Perez M."/>
            <person name="Aroh O."/>
            <person name="Sun Y."/>
            <person name="Lan Y."/>
            <person name="Juniper S.K."/>
            <person name="Young C.R."/>
            <person name="Angers B."/>
            <person name="Qian P.Y."/>
        </authorList>
    </citation>
    <scope>NUCLEOTIDE SEQUENCE</scope>
    <source>
        <strain evidence="1">R07B-5</strain>
    </source>
</reference>
<evidence type="ECO:0000313" key="1">
    <source>
        <dbReference type="EMBL" id="KAK2173666.1"/>
    </source>
</evidence>
<keyword evidence="2" id="KW-1185">Reference proteome</keyword>
<accession>A0AAD9NMD3</accession>
<protein>
    <submittedName>
        <fullName evidence="1">Uncharacterized protein</fullName>
    </submittedName>
</protein>
<name>A0AAD9NMD3_RIDPI</name>
<dbReference type="EMBL" id="JAODUO010000858">
    <property type="protein sequence ID" value="KAK2173666.1"/>
    <property type="molecule type" value="Genomic_DNA"/>
</dbReference>
<dbReference type="AlphaFoldDB" id="A0AAD9NMD3"/>
<evidence type="ECO:0000313" key="2">
    <source>
        <dbReference type="Proteomes" id="UP001209878"/>
    </source>
</evidence>